<protein>
    <submittedName>
        <fullName evidence="1">WbqC family protein</fullName>
    </submittedName>
</protein>
<reference evidence="1 2" key="1">
    <citation type="submission" date="2019-07" db="EMBL/GenBank/DDBJ databases">
        <title>Gilliamella genomes.</title>
        <authorList>
            <person name="Zheng H."/>
        </authorList>
    </citation>
    <scope>NUCLEOTIDE SEQUENCE [LARGE SCALE GENOMIC DNA]</scope>
    <source>
        <strain evidence="1 2">W8127</strain>
    </source>
</reference>
<dbReference type="EMBL" id="VMHM01000005">
    <property type="protein sequence ID" value="TSK03697.1"/>
    <property type="molecule type" value="Genomic_DNA"/>
</dbReference>
<comment type="caution">
    <text evidence="1">The sequence shown here is derived from an EMBL/GenBank/DDBJ whole genome shotgun (WGS) entry which is preliminary data.</text>
</comment>
<dbReference type="AlphaFoldDB" id="A0A556SRC6"/>
<accession>A0A556SRC6</accession>
<dbReference type="Pfam" id="PF08889">
    <property type="entry name" value="WbqC"/>
    <property type="match status" value="1"/>
</dbReference>
<evidence type="ECO:0000313" key="1">
    <source>
        <dbReference type="EMBL" id="TSK03697.1"/>
    </source>
</evidence>
<dbReference type="RefSeq" id="WP_144091659.1">
    <property type="nucleotide sequence ID" value="NZ_CAMLAP010000078.1"/>
</dbReference>
<evidence type="ECO:0000313" key="2">
    <source>
        <dbReference type="Proteomes" id="UP000319483"/>
    </source>
</evidence>
<dbReference type="Proteomes" id="UP000319483">
    <property type="component" value="Unassembled WGS sequence"/>
</dbReference>
<gene>
    <name evidence="1" type="ORF">FPQ15_04760</name>
</gene>
<organism evidence="1 2">
    <name type="scientific">Gilliamella apicola</name>
    <dbReference type="NCBI Taxonomy" id="1196095"/>
    <lineage>
        <taxon>Bacteria</taxon>
        <taxon>Pseudomonadati</taxon>
        <taxon>Pseudomonadota</taxon>
        <taxon>Gammaproteobacteria</taxon>
        <taxon>Orbales</taxon>
        <taxon>Orbaceae</taxon>
        <taxon>Gilliamella</taxon>
    </lineage>
</organism>
<name>A0A556SRC6_9GAMM</name>
<dbReference type="InterPro" id="IPR014985">
    <property type="entry name" value="WbqC"/>
</dbReference>
<sequence>MKVGIMQPYFFPYLGYWQLINAVDKYVIYDDVNFIKNGWINRNNILLNGKKHLITLPLEGASSFLLINQIKTSSKLKDREKLLKTLEQAYKKAPYFEIIFSIFKDTLFYKSEYISDALIFSIQKIVDYLNLNTEIILSSKLNKDNSLSAEKKVIHICNVLNADTYYNAIGGKELYNKENFEKNRIKLNFLQMNELCYSQFNHEFVPNLSIIDVLMFNSPASIKEMLNEFRII</sequence>
<proteinExistence type="predicted"/>